<gene>
    <name evidence="3" type="ordered locus">Cseg_0745</name>
</gene>
<evidence type="ECO:0000313" key="4">
    <source>
        <dbReference type="Proteomes" id="UP000002629"/>
    </source>
</evidence>
<protein>
    <submittedName>
        <fullName evidence="3">Uncharacterized protein</fullName>
    </submittedName>
</protein>
<organism evidence="3 4">
    <name type="scientific">Caulobacter segnis (strain ATCC 21756 / DSM 7131 / JCM 7823 / NBRC 15250 / LMG 17158 / TK0059)</name>
    <name type="common">Mycoplana segnis</name>
    <dbReference type="NCBI Taxonomy" id="509190"/>
    <lineage>
        <taxon>Bacteria</taxon>
        <taxon>Pseudomonadati</taxon>
        <taxon>Pseudomonadota</taxon>
        <taxon>Alphaproteobacteria</taxon>
        <taxon>Caulobacterales</taxon>
        <taxon>Caulobacteraceae</taxon>
        <taxon>Caulobacter</taxon>
    </lineage>
</organism>
<feature type="signal peptide" evidence="2">
    <location>
        <begin position="1"/>
        <end position="16"/>
    </location>
</feature>
<evidence type="ECO:0000256" key="1">
    <source>
        <dbReference type="SAM" id="MobiDB-lite"/>
    </source>
</evidence>
<dbReference type="Proteomes" id="UP000002629">
    <property type="component" value="Chromosome"/>
</dbReference>
<sequence>MLVIALIAALSGQAAADDATLVDPLTIRPAVKEQPFTLPDGEIVAQLNALRKAQPNLVICLTKRDLGSLIPRNVCASLSQWYAIETARDTQYLVSQIKGEATGDTSPALGPPHELVQFIKERLKNPEARTQAARRAAQRAALSQETPIQPK</sequence>
<evidence type="ECO:0000313" key="3">
    <source>
        <dbReference type="EMBL" id="ADG09252.1"/>
    </source>
</evidence>
<feature type="chain" id="PRO_5003078860" evidence="2">
    <location>
        <begin position="17"/>
        <end position="151"/>
    </location>
</feature>
<evidence type="ECO:0000256" key="2">
    <source>
        <dbReference type="SAM" id="SignalP"/>
    </source>
</evidence>
<reference evidence="4" key="1">
    <citation type="journal article" date="2011" name="J. Bacteriol.">
        <title>Genome sequences of eight morphologically diverse alphaproteobacteria.</title>
        <authorList>
            <consortium name="US DOE Joint Genome Institute"/>
            <person name="Brown P.J."/>
            <person name="Kysela D.T."/>
            <person name="Buechlein A."/>
            <person name="Hemmerich C."/>
            <person name="Brun Y.V."/>
        </authorList>
    </citation>
    <scope>NUCLEOTIDE SEQUENCE [LARGE SCALE GENOMIC DNA]</scope>
    <source>
        <strain evidence="4">ATCC 21756 / DSM 7131 / JCM 7823 / NBRC 15250 / LMG 17158 / TK0059</strain>
    </source>
</reference>
<keyword evidence="2" id="KW-0732">Signal</keyword>
<dbReference type="STRING" id="509190.Cseg_0745"/>
<dbReference type="EMBL" id="CP002008">
    <property type="protein sequence ID" value="ADG09252.1"/>
    <property type="molecule type" value="Genomic_DNA"/>
</dbReference>
<feature type="compositionally biased region" description="Low complexity" evidence="1">
    <location>
        <begin position="128"/>
        <end position="141"/>
    </location>
</feature>
<dbReference type="AlphaFoldDB" id="D5VHZ9"/>
<proteinExistence type="predicted"/>
<dbReference type="RefSeq" id="WP_013077921.1">
    <property type="nucleotide sequence ID" value="NC_014100.1"/>
</dbReference>
<dbReference type="KEGG" id="cse:Cseg_0745"/>
<accession>D5VHZ9</accession>
<name>D5VHZ9_CAUST</name>
<feature type="region of interest" description="Disordered" evidence="1">
    <location>
        <begin position="127"/>
        <end position="151"/>
    </location>
</feature>
<dbReference type="HOGENOM" id="CLU_1728056_0_0_5"/>